<protein>
    <submittedName>
        <fullName evidence="2">Peptide ABC transporter ATP-binding protein</fullName>
    </submittedName>
</protein>
<dbReference type="InterPro" id="IPR027417">
    <property type="entry name" value="P-loop_NTPase"/>
</dbReference>
<keyword evidence="2" id="KW-0067">ATP-binding</keyword>
<dbReference type="SUPFAM" id="SSF52540">
    <property type="entry name" value="P-loop containing nucleoside triphosphate hydrolases"/>
    <property type="match status" value="1"/>
</dbReference>
<keyword evidence="3" id="KW-1185">Reference proteome</keyword>
<dbReference type="Proteomes" id="UP000248044">
    <property type="component" value="Chromosome"/>
</dbReference>
<dbReference type="PROSITE" id="PS50893">
    <property type="entry name" value="ABC_TRANSPORTER_2"/>
    <property type="match status" value="1"/>
</dbReference>
<keyword evidence="2" id="KW-0547">Nucleotide-binding</keyword>
<sequence>MLKYNCITSEKLRCFDAEISDNMYLGVLGQRDSGKEDLIYLTLRLKNKISGSIILDGVDIFSLSEEEMNAIRWSKISAVFYDPYSMFNPIYNVASHFAEIAISHNFGDFHFSEEIAKEYLKILGAKEDLVYRHPLQLSPLEAKKISIALASFMEPKYIIVDDIEFGLNDNGRAIIINSLIDLMQIVKSSFIILDNDPAVISRLADYVIVIYKGEKVEEGSDVLYDHYHPYTTDLISGNIRERNIIGNGCVYSENCAFSSYKCKSNKPEEVKVGNNKVKCFLYPWET</sequence>
<dbReference type="GO" id="GO:0005524">
    <property type="term" value="F:ATP binding"/>
    <property type="evidence" value="ECO:0007669"/>
    <property type="project" value="UniProtKB-KW"/>
</dbReference>
<dbReference type="AlphaFoldDB" id="A0A2U9IDS7"/>
<dbReference type="OrthoDB" id="42574at2157"/>
<dbReference type="InterPro" id="IPR003439">
    <property type="entry name" value="ABC_transporter-like_ATP-bd"/>
</dbReference>
<dbReference type="GeneID" id="36831676"/>
<proteinExistence type="predicted"/>
<dbReference type="RefSeq" id="WP_110270079.1">
    <property type="nucleotide sequence ID" value="NZ_CP029289.2"/>
</dbReference>
<dbReference type="PANTHER" id="PTHR43067">
    <property type="entry name" value="OLIGOPEPTIDE/DIPEPTIDE ABC TRANSPORTER, ATPASE SUBUNIT"/>
    <property type="match status" value="1"/>
</dbReference>
<evidence type="ECO:0000259" key="1">
    <source>
        <dbReference type="PROSITE" id="PS50893"/>
    </source>
</evidence>
<organism evidence="2 3">
    <name type="scientific">Acidianus brierleyi</name>
    <dbReference type="NCBI Taxonomy" id="41673"/>
    <lineage>
        <taxon>Archaea</taxon>
        <taxon>Thermoproteota</taxon>
        <taxon>Thermoprotei</taxon>
        <taxon>Sulfolobales</taxon>
        <taxon>Sulfolobaceae</taxon>
        <taxon>Acidianus</taxon>
    </lineage>
</organism>
<dbReference type="GO" id="GO:0016887">
    <property type="term" value="F:ATP hydrolysis activity"/>
    <property type="evidence" value="ECO:0007669"/>
    <property type="project" value="InterPro"/>
</dbReference>
<accession>A0A2U9IDS7</accession>
<name>A0A2U9IDS7_9CREN</name>
<dbReference type="EMBL" id="CP029289">
    <property type="protein sequence ID" value="AWR94198.1"/>
    <property type="molecule type" value="Genomic_DNA"/>
</dbReference>
<dbReference type="Gene3D" id="3.40.50.300">
    <property type="entry name" value="P-loop containing nucleotide triphosphate hydrolases"/>
    <property type="match status" value="1"/>
</dbReference>
<evidence type="ECO:0000313" key="2">
    <source>
        <dbReference type="EMBL" id="AWR94198.1"/>
    </source>
</evidence>
<dbReference type="KEGG" id="abri:DFR85_05930"/>
<gene>
    <name evidence="2" type="ORF">DFR85_05930</name>
</gene>
<dbReference type="PANTHER" id="PTHR43067:SF3">
    <property type="entry name" value="MALTOSE ABC TRANSPORTER, ATP-BINDING PROTEIN"/>
    <property type="match status" value="1"/>
</dbReference>
<evidence type="ECO:0000313" key="3">
    <source>
        <dbReference type="Proteomes" id="UP000248044"/>
    </source>
</evidence>
<feature type="domain" description="ABC transporter" evidence="1">
    <location>
        <begin position="2"/>
        <end position="237"/>
    </location>
</feature>
<dbReference type="Pfam" id="PF00005">
    <property type="entry name" value="ABC_tran"/>
    <property type="match status" value="1"/>
</dbReference>
<reference evidence="2 3" key="1">
    <citation type="submission" date="2018-05" db="EMBL/GenBank/DDBJ databases">
        <title>Complete Genome Sequences of Extremely Thermoacidophilic, Metal-Mobilizing Type-Strain Members of the Archaeal Family Sulfolobaceae: Acidianus brierleyi DSM-1651T, Acidianus sulfidivorans DSM-18786T, Metallosphaera hakonensis DSM-7519T, and Metallosphaera prunae DSM-10039T.</title>
        <authorList>
            <person name="Counts J.A."/>
            <person name="Kelly R.M."/>
        </authorList>
    </citation>
    <scope>NUCLEOTIDE SEQUENCE [LARGE SCALE GENOMIC DNA]</scope>
    <source>
        <strain evidence="2 3">DSM 1651</strain>
    </source>
</reference>